<accession>A0ABU9VD50</accession>
<evidence type="ECO:0000259" key="2">
    <source>
        <dbReference type="Pfam" id="PF04892"/>
    </source>
</evidence>
<gene>
    <name evidence="3" type="ORF">MKY91_01445</name>
</gene>
<evidence type="ECO:0000256" key="1">
    <source>
        <dbReference type="SAM" id="Phobius"/>
    </source>
</evidence>
<proteinExistence type="predicted"/>
<name>A0ABU9VD50_9BACI</name>
<protein>
    <submittedName>
        <fullName evidence="3">VanZ family protein</fullName>
    </submittedName>
</protein>
<organism evidence="3 4">
    <name type="scientific">Alkalicoccobacillus gibsonii</name>
    <dbReference type="NCBI Taxonomy" id="79881"/>
    <lineage>
        <taxon>Bacteria</taxon>
        <taxon>Bacillati</taxon>
        <taxon>Bacillota</taxon>
        <taxon>Bacilli</taxon>
        <taxon>Bacillales</taxon>
        <taxon>Bacillaceae</taxon>
        <taxon>Alkalicoccobacillus</taxon>
    </lineage>
</organism>
<feature type="domain" description="VanZ-like" evidence="2">
    <location>
        <begin position="15"/>
        <end position="132"/>
    </location>
</feature>
<feature type="transmembrane region" description="Helical" evidence="1">
    <location>
        <begin position="145"/>
        <end position="169"/>
    </location>
</feature>
<reference evidence="3 4" key="1">
    <citation type="submission" date="2024-03" db="EMBL/GenBank/DDBJ databases">
        <title>Bacilli Hybrid Assemblies.</title>
        <authorList>
            <person name="Kovac J."/>
        </authorList>
    </citation>
    <scope>NUCLEOTIDE SEQUENCE [LARGE SCALE GENOMIC DNA]</scope>
    <source>
        <strain evidence="3 4">FSL R7-0666</strain>
    </source>
</reference>
<feature type="transmembrane region" description="Helical" evidence="1">
    <location>
        <begin position="57"/>
        <end position="81"/>
    </location>
</feature>
<keyword evidence="1" id="KW-0472">Membrane</keyword>
<dbReference type="InterPro" id="IPR006976">
    <property type="entry name" value="VanZ-like"/>
</dbReference>
<dbReference type="EMBL" id="JBCITK010000001">
    <property type="protein sequence ID" value="MEN0641827.1"/>
    <property type="molecule type" value="Genomic_DNA"/>
</dbReference>
<feature type="transmembrane region" description="Helical" evidence="1">
    <location>
        <begin position="88"/>
        <end position="110"/>
    </location>
</feature>
<evidence type="ECO:0000313" key="4">
    <source>
        <dbReference type="Proteomes" id="UP001418796"/>
    </source>
</evidence>
<dbReference type="RefSeq" id="WP_343129012.1">
    <property type="nucleotide sequence ID" value="NZ_JBCITK010000001.1"/>
</dbReference>
<feature type="transmembrane region" description="Helical" evidence="1">
    <location>
        <begin position="9"/>
        <end position="29"/>
    </location>
</feature>
<keyword evidence="1" id="KW-1133">Transmembrane helix</keyword>
<keyword evidence="4" id="KW-1185">Reference proteome</keyword>
<sequence>MTTKIKRNWMVLFLFFYLLLTLYFLFFGFGRLNLSRSMNYNLLLEPIPLAFPNGSTIFIWVFNMGNFLAFIPFGVMIPLLFRSTYIKFILLFVLSITVVELIQLFSGLGAFDINDIIINTLGASIGYLSQRIIPKHRELTSKGIIIIIISASITSILTISIVSIFNYYLEKEGPYIDLSEVSNLNTNLKLEDKDFKDDRKKLNTRKNYLFTENTATIENIDRHYAELRGSATLAKIDTLPERIDISFIANEEEIYSISFISDDYQKEDTTFQLPIAGISELEIRVTDETEESISSAIMLEDIELSEMNMGQKIMYELNKRITSILN</sequence>
<dbReference type="Pfam" id="PF04892">
    <property type="entry name" value="VanZ"/>
    <property type="match status" value="1"/>
</dbReference>
<evidence type="ECO:0000313" key="3">
    <source>
        <dbReference type="EMBL" id="MEN0641827.1"/>
    </source>
</evidence>
<dbReference type="Proteomes" id="UP001418796">
    <property type="component" value="Unassembled WGS sequence"/>
</dbReference>
<keyword evidence="1" id="KW-0812">Transmembrane</keyword>
<comment type="caution">
    <text evidence="3">The sequence shown here is derived from an EMBL/GenBank/DDBJ whole genome shotgun (WGS) entry which is preliminary data.</text>
</comment>